<evidence type="ECO:0000256" key="1">
    <source>
        <dbReference type="SAM" id="MobiDB-lite"/>
    </source>
</evidence>
<organism evidence="2 3">
    <name type="scientific">Caenorhabditis remanei</name>
    <name type="common">Caenorhabditis vulgaris</name>
    <dbReference type="NCBI Taxonomy" id="31234"/>
    <lineage>
        <taxon>Eukaryota</taxon>
        <taxon>Metazoa</taxon>
        <taxon>Ecdysozoa</taxon>
        <taxon>Nematoda</taxon>
        <taxon>Chromadorea</taxon>
        <taxon>Rhabditida</taxon>
        <taxon>Rhabditina</taxon>
        <taxon>Rhabditomorpha</taxon>
        <taxon>Rhabditoidea</taxon>
        <taxon>Rhabditidae</taxon>
        <taxon>Peloderinae</taxon>
        <taxon>Caenorhabditis</taxon>
    </lineage>
</organism>
<dbReference type="RefSeq" id="XP_053580213.1">
    <property type="nucleotide sequence ID" value="XM_053736647.1"/>
</dbReference>
<dbReference type="AlphaFoldDB" id="A0A6A5G547"/>
<accession>A0A6A5G547</accession>
<feature type="compositionally biased region" description="Basic and acidic residues" evidence="1">
    <location>
        <begin position="10"/>
        <end position="20"/>
    </location>
</feature>
<comment type="caution">
    <text evidence="2">The sequence shown here is derived from an EMBL/GenBank/DDBJ whole genome shotgun (WGS) entry which is preliminary data.</text>
</comment>
<sequence length="68" mass="7581">MWPKSAGGMTKREQIEKKHTSVENPSTICCQAASGQYYFKICCKISKFELTFSLANWTGTLTKGCHSS</sequence>
<feature type="region of interest" description="Disordered" evidence="1">
    <location>
        <begin position="1"/>
        <end position="20"/>
    </location>
</feature>
<dbReference type="EMBL" id="WUAV01000006">
    <property type="protein sequence ID" value="KAF1749619.1"/>
    <property type="molecule type" value="Genomic_DNA"/>
</dbReference>
<evidence type="ECO:0000313" key="2">
    <source>
        <dbReference type="EMBL" id="KAF1749619.1"/>
    </source>
</evidence>
<evidence type="ECO:0000313" key="3">
    <source>
        <dbReference type="Proteomes" id="UP000483820"/>
    </source>
</evidence>
<reference evidence="2 3" key="1">
    <citation type="submission" date="2019-12" db="EMBL/GenBank/DDBJ databases">
        <title>Chromosome-level assembly of the Caenorhabditis remanei genome.</title>
        <authorList>
            <person name="Teterina A.A."/>
            <person name="Willis J.H."/>
            <person name="Phillips P.C."/>
        </authorList>
    </citation>
    <scope>NUCLEOTIDE SEQUENCE [LARGE SCALE GENOMIC DNA]</scope>
    <source>
        <strain evidence="2 3">PX506</strain>
        <tissue evidence="2">Whole organism</tissue>
    </source>
</reference>
<proteinExistence type="predicted"/>
<dbReference type="CTD" id="78778019"/>
<name>A0A6A5G547_CAERE</name>
<gene>
    <name evidence="2" type="ORF">GCK72_026087</name>
</gene>
<dbReference type="Proteomes" id="UP000483820">
    <property type="component" value="Chromosome X"/>
</dbReference>
<dbReference type="KEGG" id="crq:GCK72_026087"/>
<protein>
    <submittedName>
        <fullName evidence="2">Uncharacterized protein</fullName>
    </submittedName>
</protein>
<dbReference type="GeneID" id="78778019"/>